<sequence>MGIWDSILGAALGQGSSLAITGAISGGVGMALGTGFGAYLHSLKAHCDREKLILTLGHIPKKNADTINENCQSIIETLLQQLDSLDDDCELKLQLGSSIRGHLETFCYLQPREGTDIFQIQKLHEGIKTMEHNSDAPALAIEKTIDEYFETYLNVNRKTINSENRAVAVATVQMMRNTSIILIQLMKALAGLPGQENEKRLEKFKAIINDYFTNILHNKLLAANFNKNLHEYLISTTTQREILASKIQDHYMRLLDQLIVEQRKISIQQLAQQSSIQLYGMTSTFLELIARLFDNQAGKEFTDITSYKIAQGILRADTGQATGMLPFAEKGIHALLKPLATIAENMSQLGHQEDLLSFVRYQDVFTDPESAALLMTWNQKGSYKTLTSEEQTQIAQDILAICKLLFICQALEKEFLQSATRYGHQGLLERGEYHAKRTLISVLYDEAMRRIGSFFASHESLSDILQWINDPKWLESQDIPLTGIGQSFLLRTETPDPKHLIKQQRFVTNSIFRRCILALHHLRARMDYAQDCFLNQHYLTNGDQVDRKNVLSGKENHIYLYNMIKILREFGLIDCLGLDLKTMKTPPHCINEDLFDALRTTHYKMQTADDKVNTLSGRLKIQAFYSPSKLSEGQIINYHLVFDDLSVEMDSTTYEFLGSIAFENCGWSDVVQSKWRQLGIKEQALRFNLPENCQLNDYLYFFQQLNQLHHVMINALKAKNNDAANAFLRQLDDAIIMMGELIEHVNLEEENTKKLAANNIRLKSEYRHQQQQLVSLSRDVNQLTTHLEQARKSIASLKESTSKNLEHISEVEQANDEIYQLLLNEFRENIQDINELNSTLSNKLDHIQSVLLSNQSRQVQEVSNDIQRLKQDMRTRIDMILQRFAKYEQSFQKANEDIRKTFITLKESISQEKSIIENLEKQLNEALLQLERQRQKNQFFVPKQGQVRVIINDFQTLFTHLEETFKPRLNFFSSYRDVKTKNLLTFIELLLANQCFLKDNFKSYRNQRGFDDAIEELLQNSVVINCYHGLFNNSVSKATIKSIITLFLNDQLLLRLKKEGIPYHDARIKLNFNGELVYKQERVPCPVQQP</sequence>
<dbReference type="AlphaFoldDB" id="A0A0W0Z086"/>
<evidence type="ECO:0000313" key="2">
    <source>
        <dbReference type="EMBL" id="KTD62538.1"/>
    </source>
</evidence>
<feature type="coiled-coil region" evidence="1">
    <location>
        <begin position="773"/>
        <end position="872"/>
    </location>
</feature>
<name>A0A0W0Z086_LEGSP</name>
<reference evidence="2 3" key="1">
    <citation type="submission" date="2015-11" db="EMBL/GenBank/DDBJ databases">
        <title>Genomic analysis of 38 Legionella species identifies large and diverse effector repertoires.</title>
        <authorList>
            <person name="Burstein D."/>
            <person name="Amaro F."/>
            <person name="Zusman T."/>
            <person name="Lifshitz Z."/>
            <person name="Cohen O."/>
            <person name="Gilbert J.A."/>
            <person name="Pupko T."/>
            <person name="Shuman H.A."/>
            <person name="Segal G."/>
        </authorList>
    </citation>
    <scope>NUCLEOTIDE SEQUENCE [LARGE SCALE GENOMIC DNA]</scope>
    <source>
        <strain evidence="2 3">Mt.St.Helens-9</strain>
    </source>
</reference>
<feature type="coiled-coil region" evidence="1">
    <location>
        <begin position="909"/>
        <end position="936"/>
    </location>
</feature>
<dbReference type="PATRIC" id="fig|452.5.peg.1927"/>
<dbReference type="RefSeq" id="WP_058483674.1">
    <property type="nucleotide sequence ID" value="NZ_CAAAII010000006.1"/>
</dbReference>
<comment type="caution">
    <text evidence="2">The sequence shown here is derived from an EMBL/GenBank/DDBJ whole genome shotgun (WGS) entry which is preliminary data.</text>
</comment>
<organism evidence="2 3">
    <name type="scientific">Legionella spiritensis</name>
    <dbReference type="NCBI Taxonomy" id="452"/>
    <lineage>
        <taxon>Bacteria</taxon>
        <taxon>Pseudomonadati</taxon>
        <taxon>Pseudomonadota</taxon>
        <taxon>Gammaproteobacteria</taxon>
        <taxon>Legionellales</taxon>
        <taxon>Legionellaceae</taxon>
        <taxon>Legionella</taxon>
    </lineage>
</organism>
<evidence type="ECO:0000313" key="3">
    <source>
        <dbReference type="Proteomes" id="UP000054877"/>
    </source>
</evidence>
<keyword evidence="1" id="KW-0175">Coiled coil</keyword>
<accession>A0A0W0Z086</accession>
<dbReference type="EMBL" id="LNYX01000029">
    <property type="protein sequence ID" value="KTD62538.1"/>
    <property type="molecule type" value="Genomic_DNA"/>
</dbReference>
<gene>
    <name evidence="2" type="primary">smc_3</name>
    <name evidence="2" type="ORF">Lspi_1750</name>
</gene>
<proteinExistence type="predicted"/>
<protein>
    <submittedName>
        <fullName evidence="2">Chromosome partition protein Smc</fullName>
    </submittedName>
</protein>
<dbReference type="OrthoDB" id="5642758at2"/>
<dbReference type="Proteomes" id="UP000054877">
    <property type="component" value="Unassembled WGS sequence"/>
</dbReference>
<evidence type="ECO:0000256" key="1">
    <source>
        <dbReference type="SAM" id="Coils"/>
    </source>
</evidence>
<keyword evidence="3" id="KW-1185">Reference proteome</keyword>